<organism evidence="2 3">
    <name type="scientific">Sorghum bicolor</name>
    <name type="common">Sorghum</name>
    <name type="synonym">Sorghum vulgare</name>
    <dbReference type="NCBI Taxonomy" id="4558"/>
    <lineage>
        <taxon>Eukaryota</taxon>
        <taxon>Viridiplantae</taxon>
        <taxon>Streptophyta</taxon>
        <taxon>Embryophyta</taxon>
        <taxon>Tracheophyta</taxon>
        <taxon>Spermatophyta</taxon>
        <taxon>Magnoliopsida</taxon>
        <taxon>Liliopsida</taxon>
        <taxon>Poales</taxon>
        <taxon>Poaceae</taxon>
        <taxon>PACMAD clade</taxon>
        <taxon>Panicoideae</taxon>
        <taxon>Andropogonodae</taxon>
        <taxon>Andropogoneae</taxon>
        <taxon>Sorghinae</taxon>
        <taxon>Sorghum</taxon>
    </lineage>
</organism>
<keyword evidence="3" id="KW-1185">Reference proteome</keyword>
<dbReference type="AlphaFoldDB" id="A0A1W0W1X2"/>
<dbReference type="InterPro" id="IPR055411">
    <property type="entry name" value="LRR_FXL15/At3g58940/PEG3-like"/>
</dbReference>
<gene>
    <name evidence="2" type="ORF">SORBI_3002G015900</name>
</gene>
<dbReference type="Pfam" id="PF24758">
    <property type="entry name" value="LRR_At5g56370"/>
    <property type="match status" value="1"/>
</dbReference>
<evidence type="ECO:0000313" key="3">
    <source>
        <dbReference type="Proteomes" id="UP000000768"/>
    </source>
</evidence>
<dbReference type="EMBL" id="CM000761">
    <property type="protein sequence ID" value="OQU88345.1"/>
    <property type="molecule type" value="Genomic_DNA"/>
</dbReference>
<dbReference type="Proteomes" id="UP000000768">
    <property type="component" value="Chromosome 2"/>
</dbReference>
<name>A0A1W0W1X2_SORBI</name>
<reference evidence="2 3" key="1">
    <citation type="journal article" date="2009" name="Nature">
        <title>The Sorghum bicolor genome and the diversification of grasses.</title>
        <authorList>
            <person name="Paterson A.H."/>
            <person name="Bowers J.E."/>
            <person name="Bruggmann R."/>
            <person name="Dubchak I."/>
            <person name="Grimwood J."/>
            <person name="Gundlach H."/>
            <person name="Haberer G."/>
            <person name="Hellsten U."/>
            <person name="Mitros T."/>
            <person name="Poliakov A."/>
            <person name="Schmutz J."/>
            <person name="Spannagl M."/>
            <person name="Tang H."/>
            <person name="Wang X."/>
            <person name="Wicker T."/>
            <person name="Bharti A.K."/>
            <person name="Chapman J."/>
            <person name="Feltus F.A."/>
            <person name="Gowik U."/>
            <person name="Grigoriev I.V."/>
            <person name="Lyons E."/>
            <person name="Maher C.A."/>
            <person name="Martis M."/>
            <person name="Narechania A."/>
            <person name="Otillar R.P."/>
            <person name="Penning B.W."/>
            <person name="Salamov A.A."/>
            <person name="Wang Y."/>
            <person name="Zhang L."/>
            <person name="Carpita N.C."/>
            <person name="Freeling M."/>
            <person name="Gingle A.R."/>
            <person name="Hash C.T."/>
            <person name="Keller B."/>
            <person name="Klein P."/>
            <person name="Kresovich S."/>
            <person name="McCann M.C."/>
            <person name="Ming R."/>
            <person name="Peterson D.G."/>
            <person name="Mehboob-ur-Rahman"/>
            <person name="Ware D."/>
            <person name="Westhoff P."/>
            <person name="Mayer K.F."/>
            <person name="Messing J."/>
            <person name="Rokhsar D.S."/>
        </authorList>
    </citation>
    <scope>NUCLEOTIDE SEQUENCE [LARGE SCALE GENOMIC DNA]</scope>
    <source>
        <strain evidence="3">cv. BTx623</strain>
    </source>
</reference>
<evidence type="ECO:0000259" key="1">
    <source>
        <dbReference type="Pfam" id="PF24758"/>
    </source>
</evidence>
<dbReference type="InParanoid" id="A0A1W0W1X2"/>
<evidence type="ECO:0000313" key="2">
    <source>
        <dbReference type="EMBL" id="OQU88345.1"/>
    </source>
</evidence>
<dbReference type="Gramene" id="OQU88345">
    <property type="protein sequence ID" value="OQU88345"/>
    <property type="gene ID" value="SORBI_3002G015900"/>
</dbReference>
<dbReference type="SUPFAM" id="SSF52047">
    <property type="entry name" value="RNI-like"/>
    <property type="match status" value="1"/>
</dbReference>
<dbReference type="InterPro" id="IPR055302">
    <property type="entry name" value="F-box_dom-containing"/>
</dbReference>
<accession>A0A1W0W1X2</accession>
<feature type="domain" description="F-box/LRR-repeat protein 15/At3g58940/PEG3-like LRR" evidence="1">
    <location>
        <begin position="86"/>
        <end position="264"/>
    </location>
</feature>
<dbReference type="PANTHER" id="PTHR32141:SF168">
    <property type="entry name" value="OS12G0595200 PROTEIN"/>
    <property type="match status" value="1"/>
</dbReference>
<protein>
    <recommendedName>
        <fullName evidence="1">F-box/LRR-repeat protein 15/At3g58940/PEG3-like LRR domain-containing protein</fullName>
    </recommendedName>
</protein>
<reference evidence="3" key="2">
    <citation type="journal article" date="2018" name="Plant J.">
        <title>The Sorghum bicolor reference genome: improved assembly, gene annotations, a transcriptome atlas, and signatures of genome organization.</title>
        <authorList>
            <person name="McCormick R.F."/>
            <person name="Truong S.K."/>
            <person name="Sreedasyam A."/>
            <person name="Jenkins J."/>
            <person name="Shu S."/>
            <person name="Sims D."/>
            <person name="Kennedy M."/>
            <person name="Amirebrahimi M."/>
            <person name="Weers B.D."/>
            <person name="McKinley B."/>
            <person name="Mattison A."/>
            <person name="Morishige D.T."/>
            <person name="Grimwood J."/>
            <person name="Schmutz J."/>
            <person name="Mullet J.E."/>
        </authorList>
    </citation>
    <scope>NUCLEOTIDE SEQUENCE [LARGE SCALE GENOMIC DNA]</scope>
    <source>
        <strain evidence="3">cv. BTx623</strain>
    </source>
</reference>
<dbReference type="STRING" id="4558.A0A1W0W1X2"/>
<sequence length="292" mass="31596">MASWATSFPSSFLPTRDGGRTQVLSSRWRHLWGSSPLHLGLGAHGHSSIPAGDISRILSAHPGPARRFSVPEDCFDYRDMPDATTLDSWFRSPALDGLQELEFHHASHPYLPPPSLPASVHRFSSTLRVASFGGFCFLYGDGGGLHLPVLEQLSLTDVIISERSLGVLLAACPVLQSLLIDGGIGCSSVEIVSPTLRSIGISSGIGLQRLIIKDAPWLERLLLDSIGSKEITVSVISAPKLHALGPLSAHNIRLEFGTTIFQAHLSLDAVIESMKCFPCLEKLYIEVTVFLN</sequence>
<dbReference type="PANTHER" id="PTHR32141">
    <property type="match status" value="1"/>
</dbReference>
<proteinExistence type="predicted"/>